<dbReference type="InterPro" id="IPR029044">
    <property type="entry name" value="Nucleotide-diphossugar_trans"/>
</dbReference>
<sequence length="354" mass="39653">MYFEKIQAFSLLFSLIIFTFIFGLVQKRRVKEEYSILWFLMSIFFIYLSLDKHAIDRFGDLFGVAYKPSILMLFTTAFTFLVLIHVSIIITKLSDQNKELIQELGLGNLIGHYAREKNAEILVIVPAYNEEASIAEVIADLRSNQRPLDIIVVNDGSIDRTSAIARLHGVAVIDLPKNLGIGGAVQAGFKYADRLDYQVAIQFDGDGQHIASEIEKLLATMDEKKANVVIGSRFIGWNEGYRSTFVRRFGIHLFDAVNSILIGQRVTDNTSGFRAYDSRAISFLASHYPIDYPEPEAVILLGRNGFKLAESSICMRERQGGTSSISSLGAIYYMVKVLLAIVMTALRKPIISVD</sequence>
<feature type="domain" description="Glycosyltransferase 2-like" evidence="2">
    <location>
        <begin position="123"/>
        <end position="280"/>
    </location>
</feature>
<feature type="transmembrane region" description="Helical" evidence="1">
    <location>
        <begin position="70"/>
        <end position="90"/>
    </location>
</feature>
<dbReference type="Pfam" id="PF00535">
    <property type="entry name" value="Glycos_transf_2"/>
    <property type="match status" value="1"/>
</dbReference>
<dbReference type="InterPro" id="IPR019277">
    <property type="entry name" value="DUF2304"/>
</dbReference>
<keyword evidence="1" id="KW-0472">Membrane</keyword>
<dbReference type="SUPFAM" id="SSF53448">
    <property type="entry name" value="Nucleotide-diphospho-sugar transferases"/>
    <property type="match status" value="1"/>
</dbReference>
<dbReference type="PANTHER" id="PTHR48090:SF7">
    <property type="entry name" value="RFBJ PROTEIN"/>
    <property type="match status" value="1"/>
</dbReference>
<dbReference type="InterPro" id="IPR050256">
    <property type="entry name" value="Glycosyltransferase_2"/>
</dbReference>
<dbReference type="PANTHER" id="PTHR48090">
    <property type="entry name" value="UNDECAPRENYL-PHOSPHATE 4-DEOXY-4-FORMAMIDO-L-ARABINOSE TRANSFERASE-RELATED"/>
    <property type="match status" value="1"/>
</dbReference>
<accession>A0AAW4L5W8</accession>
<dbReference type="EMBL" id="JAHCVJ010000010">
    <property type="protein sequence ID" value="MBT0666298.1"/>
    <property type="molecule type" value="Genomic_DNA"/>
</dbReference>
<dbReference type="CDD" id="cd04179">
    <property type="entry name" value="DPM_DPG-synthase_like"/>
    <property type="match status" value="1"/>
</dbReference>
<evidence type="ECO:0000313" key="3">
    <source>
        <dbReference type="EMBL" id="MBT0666298.1"/>
    </source>
</evidence>
<dbReference type="Pfam" id="PF10066">
    <property type="entry name" value="DUF2304"/>
    <property type="match status" value="1"/>
</dbReference>
<gene>
    <name evidence="3" type="ORF">KI809_18460</name>
</gene>
<protein>
    <submittedName>
        <fullName evidence="3">Glycosyltransferase family 2 protein</fullName>
    </submittedName>
</protein>
<reference evidence="3 4" key="1">
    <citation type="submission" date="2021-05" db="EMBL/GenBank/DDBJ databases">
        <title>The draft genome of Geobacter pelophilus DSM 12255.</title>
        <authorList>
            <person name="Xu Z."/>
            <person name="Masuda Y."/>
            <person name="Itoh H."/>
            <person name="Senoo K."/>
        </authorList>
    </citation>
    <scope>NUCLEOTIDE SEQUENCE [LARGE SCALE GENOMIC DNA]</scope>
    <source>
        <strain evidence="3 4">DSM 12255</strain>
    </source>
</reference>
<dbReference type="Gene3D" id="3.90.550.10">
    <property type="entry name" value="Spore Coat Polysaccharide Biosynthesis Protein SpsA, Chain A"/>
    <property type="match status" value="1"/>
</dbReference>
<proteinExistence type="predicted"/>
<name>A0AAW4L5W8_9BACT</name>
<keyword evidence="4" id="KW-1185">Reference proteome</keyword>
<comment type="caution">
    <text evidence="3">The sequence shown here is derived from an EMBL/GenBank/DDBJ whole genome shotgun (WGS) entry which is preliminary data.</text>
</comment>
<feature type="transmembrane region" description="Helical" evidence="1">
    <location>
        <begin position="6"/>
        <end position="25"/>
    </location>
</feature>
<feature type="transmembrane region" description="Helical" evidence="1">
    <location>
        <begin position="34"/>
        <end position="50"/>
    </location>
</feature>
<dbReference type="Proteomes" id="UP000811899">
    <property type="component" value="Unassembled WGS sequence"/>
</dbReference>
<dbReference type="RefSeq" id="WP_214173072.1">
    <property type="nucleotide sequence ID" value="NZ_JAHCVJ010000010.1"/>
</dbReference>
<organism evidence="3 4">
    <name type="scientific">Geoanaerobacter pelophilus</name>
    <dbReference type="NCBI Taxonomy" id="60036"/>
    <lineage>
        <taxon>Bacteria</taxon>
        <taxon>Pseudomonadati</taxon>
        <taxon>Thermodesulfobacteriota</taxon>
        <taxon>Desulfuromonadia</taxon>
        <taxon>Geobacterales</taxon>
        <taxon>Geobacteraceae</taxon>
        <taxon>Geoanaerobacter</taxon>
    </lineage>
</organism>
<evidence type="ECO:0000256" key="1">
    <source>
        <dbReference type="SAM" id="Phobius"/>
    </source>
</evidence>
<feature type="transmembrane region" description="Helical" evidence="1">
    <location>
        <begin position="325"/>
        <end position="346"/>
    </location>
</feature>
<keyword evidence="1" id="KW-0812">Transmembrane</keyword>
<dbReference type="InterPro" id="IPR001173">
    <property type="entry name" value="Glyco_trans_2-like"/>
</dbReference>
<dbReference type="AlphaFoldDB" id="A0AAW4L5W8"/>
<keyword evidence="1" id="KW-1133">Transmembrane helix</keyword>
<evidence type="ECO:0000259" key="2">
    <source>
        <dbReference type="Pfam" id="PF00535"/>
    </source>
</evidence>
<evidence type="ECO:0000313" key="4">
    <source>
        <dbReference type="Proteomes" id="UP000811899"/>
    </source>
</evidence>